<dbReference type="Proteomes" id="UP000220922">
    <property type="component" value="Unassembled WGS sequence"/>
</dbReference>
<dbReference type="PANTHER" id="PTHR43691">
    <property type="entry name" value="URIDINE PHOSPHORYLASE"/>
    <property type="match status" value="1"/>
</dbReference>
<dbReference type="PANTHER" id="PTHR43691:SF6">
    <property type="entry name" value="AMP NUCLEOSIDASE"/>
    <property type="match status" value="1"/>
</dbReference>
<dbReference type="InterPro" id="IPR035994">
    <property type="entry name" value="Nucleoside_phosphorylase_sf"/>
</dbReference>
<dbReference type="EMBL" id="LYXE01000126">
    <property type="protein sequence ID" value="PDV97728.1"/>
    <property type="molecule type" value="Genomic_DNA"/>
</dbReference>
<dbReference type="OrthoDB" id="7945729at2"/>
<reference evidence="2 3" key="1">
    <citation type="submission" date="2016-05" db="EMBL/GenBank/DDBJ databases">
        <authorList>
            <person name="Lavstsen T."/>
            <person name="Jespersen J.S."/>
        </authorList>
    </citation>
    <scope>NUCLEOTIDE SEQUENCE [LARGE SCALE GENOMIC DNA]</scope>
    <source>
        <strain evidence="2 3">B7-9</strain>
    </source>
</reference>
<sequence>MPIPRHPAKHASPAHFSPEDHLDYFRNVGLAPGSLQPAAAIFCYQRTLLRHVVDTEQPSRIPCVTGMLYPLPSTGGSVVLAAEFGIGAPAAAMTMELLVAMGVRRFLNIGTAGGLAPHLTVGDLTICTAAIRDEGVSHHYLADPHAPALPAHQLTEDFAAALHQHGLTPPRGSTWTTDAPFRETRAEIAHYQQEGVLTVEMETAALFAVAHLRQVEIAAGFVISDVLAGEAWNPQFRAAETARGLISLFEAARATLTETPVP</sequence>
<evidence type="ECO:0000313" key="3">
    <source>
        <dbReference type="Proteomes" id="UP000220922"/>
    </source>
</evidence>
<dbReference type="AlphaFoldDB" id="A0A2H3L651"/>
<dbReference type="InterPro" id="IPR000845">
    <property type="entry name" value="Nucleoside_phosphorylase_d"/>
</dbReference>
<dbReference type="GO" id="GO:0005829">
    <property type="term" value="C:cytosol"/>
    <property type="evidence" value="ECO:0007669"/>
    <property type="project" value="TreeGrafter"/>
</dbReference>
<organism evidence="2 3">
    <name type="scientific">Candidatus Chloroploca asiatica</name>
    <dbReference type="NCBI Taxonomy" id="1506545"/>
    <lineage>
        <taxon>Bacteria</taxon>
        <taxon>Bacillati</taxon>
        <taxon>Chloroflexota</taxon>
        <taxon>Chloroflexia</taxon>
        <taxon>Chloroflexales</taxon>
        <taxon>Chloroflexineae</taxon>
        <taxon>Oscillochloridaceae</taxon>
        <taxon>Candidatus Chloroploca</taxon>
    </lineage>
</organism>
<dbReference type="RefSeq" id="WP_097654154.1">
    <property type="nucleotide sequence ID" value="NZ_LYXE01000126.1"/>
</dbReference>
<dbReference type="GO" id="GO:0009116">
    <property type="term" value="P:nucleoside metabolic process"/>
    <property type="evidence" value="ECO:0007669"/>
    <property type="project" value="InterPro"/>
</dbReference>
<evidence type="ECO:0000313" key="2">
    <source>
        <dbReference type="EMBL" id="PDV97728.1"/>
    </source>
</evidence>
<evidence type="ECO:0000259" key="1">
    <source>
        <dbReference type="Pfam" id="PF01048"/>
    </source>
</evidence>
<feature type="domain" description="Nucleoside phosphorylase" evidence="1">
    <location>
        <begin position="61"/>
        <end position="231"/>
    </location>
</feature>
<keyword evidence="3" id="KW-1185">Reference proteome</keyword>
<dbReference type="Gene3D" id="3.40.50.1580">
    <property type="entry name" value="Nucleoside phosphorylase domain"/>
    <property type="match status" value="1"/>
</dbReference>
<proteinExistence type="predicted"/>
<dbReference type="CDD" id="cd09007">
    <property type="entry name" value="NP-I_spr0068"/>
    <property type="match status" value="1"/>
</dbReference>
<dbReference type="Pfam" id="PF01048">
    <property type="entry name" value="PNP_UDP_1"/>
    <property type="match status" value="1"/>
</dbReference>
<dbReference type="SUPFAM" id="SSF53167">
    <property type="entry name" value="Purine and uridine phosphorylases"/>
    <property type="match status" value="1"/>
</dbReference>
<comment type="caution">
    <text evidence="2">The sequence shown here is derived from an EMBL/GenBank/DDBJ whole genome shotgun (WGS) entry which is preliminary data.</text>
</comment>
<accession>A0A2H3L651</accession>
<name>A0A2H3L651_9CHLR</name>
<protein>
    <recommendedName>
        <fullName evidence="1">Nucleoside phosphorylase domain-containing protein</fullName>
    </recommendedName>
</protein>
<dbReference type="GO" id="GO:0003824">
    <property type="term" value="F:catalytic activity"/>
    <property type="evidence" value="ECO:0007669"/>
    <property type="project" value="InterPro"/>
</dbReference>
<gene>
    <name evidence="2" type="ORF">A9Q02_17715</name>
</gene>